<dbReference type="PIRSF" id="PIRSF006413">
    <property type="entry name" value="IF-6"/>
    <property type="match status" value="1"/>
</dbReference>
<name>D3E0K7_METRM</name>
<dbReference type="PANTHER" id="PTHR10784">
    <property type="entry name" value="TRANSLATION INITIATION FACTOR 6"/>
    <property type="match status" value="1"/>
</dbReference>
<dbReference type="GO" id="GO:0043022">
    <property type="term" value="F:ribosome binding"/>
    <property type="evidence" value="ECO:0007669"/>
    <property type="project" value="InterPro"/>
</dbReference>
<keyword evidence="2 3" id="KW-0648">Protein biosynthesis</keyword>
<comment type="similarity">
    <text evidence="3">Belongs to the eIF-6 family.</text>
</comment>
<comment type="function">
    <text evidence="3">Binds to the 50S ribosomal subunit and prevents its association with the 30S ribosomal subunit to form the 70S initiation complex.</text>
</comment>
<dbReference type="KEGG" id="mru:mru_0401"/>
<dbReference type="RefSeq" id="WP_012955204.1">
    <property type="nucleotide sequence ID" value="NC_013790.1"/>
</dbReference>
<dbReference type="NCBIfam" id="NF003133">
    <property type="entry name" value="PRK04046.2-5"/>
    <property type="match status" value="1"/>
</dbReference>
<dbReference type="HAMAP" id="MF_00032">
    <property type="entry name" value="eIF_6"/>
    <property type="match status" value="1"/>
</dbReference>
<keyword evidence="1 3" id="KW-0396">Initiation factor</keyword>
<dbReference type="Gene3D" id="3.75.10.10">
    <property type="entry name" value="L-arginine/glycine Amidinotransferase, Chain A"/>
    <property type="match status" value="1"/>
</dbReference>
<dbReference type="STRING" id="634498.mru_0401"/>
<evidence type="ECO:0000313" key="5">
    <source>
        <dbReference type="Proteomes" id="UP000008680"/>
    </source>
</evidence>
<dbReference type="eggNOG" id="arCOG04176">
    <property type="taxonomic scope" value="Archaea"/>
</dbReference>
<dbReference type="PATRIC" id="fig|634498.28.peg.404"/>
<dbReference type="EMBL" id="CP001719">
    <property type="protein sequence ID" value="ADC46253.1"/>
    <property type="molecule type" value="Genomic_DNA"/>
</dbReference>
<dbReference type="GeneID" id="8770042"/>
<reference evidence="4 5" key="1">
    <citation type="journal article" date="2010" name="PLoS ONE">
        <title>The genome sequence of the rumen methanogen Methanobrevibacter ruminantium reveals new possibilities for controlling ruminant methane emissions.</title>
        <authorList>
            <person name="Leahy S.C."/>
            <person name="Kelly W.J."/>
            <person name="Altermann E."/>
            <person name="Ronimus R.S."/>
            <person name="Yeoman C.J."/>
            <person name="Pacheco D.M."/>
            <person name="Li D."/>
            <person name="Kong Z."/>
            <person name="McTavish S."/>
            <person name="Sang C."/>
            <person name="Lambie S.C."/>
            <person name="Janssen P.H."/>
            <person name="Dey D."/>
            <person name="Attwood G.T."/>
        </authorList>
    </citation>
    <scope>NUCLEOTIDE SEQUENCE [LARGE SCALE GENOMIC DNA]</scope>
    <source>
        <strain evidence="5">ATCC 35063 / DSM 1093 / JCM 13430 / OCM 146 / M1</strain>
    </source>
</reference>
<evidence type="ECO:0000313" key="4">
    <source>
        <dbReference type="EMBL" id="ADC46253.1"/>
    </source>
</evidence>
<dbReference type="Proteomes" id="UP000008680">
    <property type="component" value="Chromosome"/>
</dbReference>
<dbReference type="HOGENOM" id="CLU_071894_1_0_2"/>
<dbReference type="OrthoDB" id="33582at2157"/>
<evidence type="ECO:0000256" key="3">
    <source>
        <dbReference type="HAMAP-Rule" id="MF_00032"/>
    </source>
</evidence>
<dbReference type="SUPFAM" id="SSF55909">
    <property type="entry name" value="Pentein"/>
    <property type="match status" value="1"/>
</dbReference>
<dbReference type="GO" id="GO:0042256">
    <property type="term" value="P:cytosolic ribosome assembly"/>
    <property type="evidence" value="ECO:0007669"/>
    <property type="project" value="InterPro"/>
</dbReference>
<dbReference type="SMART" id="SM00654">
    <property type="entry name" value="eIF6"/>
    <property type="match status" value="1"/>
</dbReference>
<keyword evidence="5" id="KW-1185">Reference proteome</keyword>
<dbReference type="AlphaFoldDB" id="D3E0K7"/>
<organism evidence="4 5">
    <name type="scientific">Methanobrevibacter ruminantium (strain ATCC 35063 / DSM 1093 / JCM 13430 / OCM 146 / M1)</name>
    <name type="common">Methanobacterium ruminantium</name>
    <dbReference type="NCBI Taxonomy" id="634498"/>
    <lineage>
        <taxon>Archaea</taxon>
        <taxon>Methanobacteriati</taxon>
        <taxon>Methanobacteriota</taxon>
        <taxon>Methanomada group</taxon>
        <taxon>Methanobacteria</taxon>
        <taxon>Methanobacteriales</taxon>
        <taxon>Methanobacteriaceae</taxon>
        <taxon>Methanobrevibacter</taxon>
    </lineage>
</organism>
<evidence type="ECO:0000256" key="2">
    <source>
        <dbReference type="ARBA" id="ARBA00022917"/>
    </source>
</evidence>
<dbReference type="Pfam" id="PF01912">
    <property type="entry name" value="eIF-6"/>
    <property type="match status" value="1"/>
</dbReference>
<proteinExistence type="inferred from homology"/>
<accession>D3E0K7</accession>
<dbReference type="InterPro" id="IPR002769">
    <property type="entry name" value="eIF6"/>
</dbReference>
<evidence type="ECO:0000256" key="1">
    <source>
        <dbReference type="ARBA" id="ARBA00022540"/>
    </source>
</evidence>
<protein>
    <recommendedName>
        <fullName evidence="3">Translation initiation factor 6</fullName>
        <shortName evidence="3">aIF-6</shortName>
    </recommendedName>
</protein>
<sequence length="225" mass="23942">MLKRINLTGNPNLGVYISVNDEIAIVPFNVPVEMESVIKETLEVDIIKTSIAGSNLNGVLATGNSNGFLVSPFTYDREIELLESAGINVAKLPGKYTAIGNIIAVNDYGALAGPNIGEETIKVIEDTLKVPVKIYPFADTKIVGSASIVTNKGALLHRDTISEEIDFIEDFFKVEANIGTVCKGMPLVGACGIANSQGVMVGESTTGPEMARIEESLGFLDFGNF</sequence>
<dbReference type="NCBIfam" id="TIGR00323">
    <property type="entry name" value="eIF-6"/>
    <property type="match status" value="1"/>
</dbReference>
<dbReference type="GO" id="GO:0003743">
    <property type="term" value="F:translation initiation factor activity"/>
    <property type="evidence" value="ECO:0007669"/>
    <property type="project" value="UniProtKB-UniRule"/>
</dbReference>
<gene>
    <name evidence="3" type="primary">eif6</name>
    <name evidence="4" type="ordered locus">mru_0401</name>
</gene>